<dbReference type="Gene3D" id="3.10.20.90">
    <property type="entry name" value="Phosphatidylinositol 3-kinase Catalytic Subunit, Chain A, domain 1"/>
    <property type="match status" value="1"/>
</dbReference>
<dbReference type="Pfam" id="PF21989">
    <property type="entry name" value="RA_2"/>
    <property type="match status" value="1"/>
</dbReference>
<dbReference type="Gene3D" id="1.20.5.190">
    <property type="match status" value="1"/>
</dbReference>
<comment type="subcellular location">
    <subcellularLocation>
        <location evidence="1">Cytoplasm</location>
    </subcellularLocation>
</comment>
<keyword evidence="4 9" id="KW-0547">Nucleotide-binding</keyword>
<reference evidence="15 16" key="1">
    <citation type="journal article" date="2023" name="BMC Biol.">
        <title>The compact genome of the sponge Oopsacas minuta (Hexactinellida) is lacking key metazoan core genes.</title>
        <authorList>
            <person name="Santini S."/>
            <person name="Schenkelaars Q."/>
            <person name="Jourda C."/>
            <person name="Duchesne M."/>
            <person name="Belahbib H."/>
            <person name="Rocher C."/>
            <person name="Selva M."/>
            <person name="Riesgo A."/>
            <person name="Vervoort M."/>
            <person name="Leys S.P."/>
            <person name="Kodjabachian L."/>
            <person name="Le Bivic A."/>
            <person name="Borchiellini C."/>
            <person name="Claverie J.M."/>
            <person name="Renard E."/>
        </authorList>
    </citation>
    <scope>NUCLEOTIDE SEQUENCE [LARGE SCALE GENOMIC DNA]</scope>
    <source>
        <strain evidence="15">SPO-2</strain>
    </source>
</reference>
<dbReference type="PROSITE" id="PS50003">
    <property type="entry name" value="PH_DOMAIN"/>
    <property type="match status" value="2"/>
</dbReference>
<dbReference type="PROSITE" id="PS50096">
    <property type="entry name" value="IQ"/>
    <property type="match status" value="1"/>
</dbReference>
<dbReference type="Pfam" id="PF00784">
    <property type="entry name" value="MyTH4"/>
    <property type="match status" value="1"/>
</dbReference>
<dbReference type="InterPro" id="IPR001849">
    <property type="entry name" value="PH_domain"/>
</dbReference>
<evidence type="ECO:0000256" key="1">
    <source>
        <dbReference type="ARBA" id="ARBA00004496"/>
    </source>
</evidence>
<evidence type="ECO:0000256" key="7">
    <source>
        <dbReference type="ARBA" id="ARBA00023175"/>
    </source>
</evidence>
<dbReference type="CDD" id="cd23767">
    <property type="entry name" value="IQCD"/>
    <property type="match status" value="1"/>
</dbReference>
<feature type="domain" description="PH" evidence="11">
    <location>
        <begin position="1035"/>
        <end position="1173"/>
    </location>
</feature>
<dbReference type="InterPro" id="IPR038185">
    <property type="entry name" value="MyTH4_dom_sf"/>
</dbReference>
<evidence type="ECO:0008006" key="17">
    <source>
        <dbReference type="Google" id="ProtNLM"/>
    </source>
</evidence>
<evidence type="ECO:0000256" key="2">
    <source>
        <dbReference type="ARBA" id="ARBA00008314"/>
    </source>
</evidence>
<dbReference type="Gene3D" id="1.10.10.820">
    <property type="match status" value="1"/>
</dbReference>
<keyword evidence="5 9" id="KW-0067">ATP-binding</keyword>
<protein>
    <recommendedName>
        <fullName evidence="17">Unconventional myosin-X</fullName>
    </recommendedName>
</protein>
<proteinExistence type="inferred from homology"/>
<keyword evidence="16" id="KW-1185">Reference proteome</keyword>
<evidence type="ECO:0000256" key="5">
    <source>
        <dbReference type="ARBA" id="ARBA00022840"/>
    </source>
</evidence>
<dbReference type="CDD" id="cd14473">
    <property type="entry name" value="FERM_B-lobe"/>
    <property type="match status" value="1"/>
</dbReference>
<dbReference type="InterPro" id="IPR027417">
    <property type="entry name" value="P-loop_NTPase"/>
</dbReference>
<accession>A0AAV7KFG5</accession>
<dbReference type="Gene3D" id="3.40.850.10">
    <property type="entry name" value="Kinesin motor domain"/>
    <property type="match status" value="1"/>
</dbReference>
<dbReference type="GO" id="GO:0016459">
    <property type="term" value="C:myosin complex"/>
    <property type="evidence" value="ECO:0007669"/>
    <property type="project" value="UniProtKB-KW"/>
</dbReference>
<dbReference type="SUPFAM" id="SSF47031">
    <property type="entry name" value="Second domain of FERM"/>
    <property type="match status" value="1"/>
</dbReference>
<dbReference type="InterPro" id="IPR019749">
    <property type="entry name" value="Band_41_domain"/>
</dbReference>
<dbReference type="SUPFAM" id="SSF52540">
    <property type="entry name" value="P-loop containing nucleoside triphosphate hydrolases"/>
    <property type="match status" value="1"/>
</dbReference>
<dbReference type="GO" id="GO:0003774">
    <property type="term" value="F:cytoskeletal motor activity"/>
    <property type="evidence" value="ECO:0007669"/>
    <property type="project" value="UniProtKB-UniRule"/>
</dbReference>
<evidence type="ECO:0000313" key="16">
    <source>
        <dbReference type="Proteomes" id="UP001165289"/>
    </source>
</evidence>
<dbReference type="GO" id="GO:0005737">
    <property type="term" value="C:cytoplasm"/>
    <property type="evidence" value="ECO:0007669"/>
    <property type="project" value="UniProtKB-SubCell"/>
</dbReference>
<dbReference type="GO" id="GO:0003779">
    <property type="term" value="F:actin binding"/>
    <property type="evidence" value="ECO:0007669"/>
    <property type="project" value="UniProtKB-KW"/>
</dbReference>
<dbReference type="InterPro" id="IPR011993">
    <property type="entry name" value="PH-like_dom_sf"/>
</dbReference>
<dbReference type="SMART" id="SM00242">
    <property type="entry name" value="MYSc"/>
    <property type="match status" value="1"/>
</dbReference>
<sequence length="1907" mass="220767">MSFFWKEQTWHWLRDREFGWIPVQVTSVSRGSIRFYSPFKPSSTGDDLLFHQQDLTHDLTYPIAESVLEGLDDMSSISDLHESAILLNLQLRYKQAVIYTSIGSILCAVNPYYFIPGVYEPEQMAAYKGTRLGEKPPHIYAIANEAYAAMWRMDRNQCLLISGESGAGKTESTKFILSFLTYLSQGANSTGASAKVEAAIQQSGPVLEAFGNAKTIHNDNSSRFGKYIQLHFNQDSGNMVGGYITDYLLEKNRISKQNPGERNFHIFYEFLQGCDKEERERFQLGDGDSNDFYYLNQGGSSSKVHGKNDADDFKSVLEGLRVIHVPKSEIQDLLTVIAAILHLGNVKFFTSGGAQISNPDVLSLTANLLGVNEKDLSGALTHKFRLLRGEEISTPLSVSQAEDSRDSVSMALYSTSFRWINSKINQRISKKHHQKVLSIGVLDIFGFESFGKNHFEQFNINYANEKLQEYFNKHIFSLEQHEYSKEGIPWVDIEWQDNSECLDLIEQRLGVVSLMNEESNLPNGQDCTLAEKLHSSNEHNAFYVRPRLNMLQFGIRHYAGEVVYEIQGMVEKNRDLFREDLHKLMKSSTSEFIYERFLHYGIDHRQGGGVTKKRSFRQQVTRGAGSIRQTTVTTQFKDSLRALMTSLNAAHPYFVRCIKPNTQKLPEKFEHKTVLNQLRYSGMMETVKIRRAGYPVRRDQQVFIDRFYILARVVTGSSLKLPIEDPSSIINQLLTEYDPENKLWQIGNSKVFLKEQLENKLEAERDLAYRAYINIIASYIYTFVLRRRFLNIRRAAILLQKHMRRQIAMRRFTEMRRAAVSIQKFTRGFLARKQYLRLLRQKREEEEKRRKEEEEKERRRREELLRLEMENKKREAQLLKKQLEEEEARRVLARLEEERSTQEAIVRFHELQDKRKSRIDSNPPPELSELPPPPVAHLTPGMMGPDEMRTRGESPGYSEFSVNSSLTEEEMQRVEQEALTHILDLDACLKEEENRSDIYSASPTSSFDNENEIEERERFASIQRALGVPGTELYSMTMEGFLYLRGGRVNTWKRRWCVVRDQTFMYFKNTQDALKQGWINKRSHKKSGTLGKRTQMKRQFFVLRGSHLSYYESDEEDTKPLNTLDIRSCTTVSDEGTRNNLFSVTNVDKTYMFSADTQEEKREWMDLLRRVKYLSDEQLERLQLSVEADPRNAMGSLDLDLIDDVSATKQSNRSNSFAIIMAHRVMVLSADKQDDMHRWISVLKPSYRAINTQGLEILRKGYLIKEREGEGNLIHTLTRKKRFYVLTRDGLSYYRSEDSWLMGQIRLDSLCSLILPNEFTAREIDRWTFMLNTRKKSYLLGCVSEQDYQEWVYAINNVIFSKPVIETPTEKLINFIVQTRIPRRPHVLDEVYRIYSRILSHQNTPLKFPLLALPYGKPILLATKAREYDTLHVEAVNVFNTLLNHELLSDPIPITQSVINTCYDVEDLRSEIFCQLIKQTSSINLDSLPVLRCWQFLCCLCWCFVPDRSILKYLRIHLTRNIENNPETEIQKFAEFAIEGLNRVKPREFPPSKDEISALLGRRPMKVKVNCYSGGACDIQINSHTTAGEVVKRLCIGLGITQDNNKFALFEISRDISRFIENKAIIADVLSKHERFIEYDFDAGQCHLFFRILCTINPSAVSFNTIEFALMVEQAHENVVSGFFSASQKSLIKLAALHLQFTQGDFESGTVIKDITKEYPLHKVKEDSREHKESASLFNKNTLKGLGKDTMKRLKDTNIDEMLANEMALQSVKGQVTDFWRKLRGMSEEVALEEYMNILNEWPGFGSTFFNIQYTDIDDRLPRNMWLGLNVKGVQLYKRGESRPIVEYPYNVINNYEAIGQNYIKLHFSDKTQDIRLETSKVLEICKILNAFTAFTQSPHFGAGHFF</sequence>
<keyword evidence="6 9" id="KW-0518">Myosin</keyword>
<evidence type="ECO:0000256" key="8">
    <source>
        <dbReference type="ARBA" id="ARBA00023203"/>
    </source>
</evidence>
<feature type="region of interest" description="Actin-binding" evidence="9">
    <location>
        <begin position="640"/>
        <end position="662"/>
    </location>
</feature>
<evidence type="ECO:0000259" key="12">
    <source>
        <dbReference type="PROSITE" id="PS50057"/>
    </source>
</evidence>
<dbReference type="InterPro" id="IPR000299">
    <property type="entry name" value="FERM_domain"/>
</dbReference>
<evidence type="ECO:0000259" key="11">
    <source>
        <dbReference type="PROSITE" id="PS50003"/>
    </source>
</evidence>
<evidence type="ECO:0000256" key="6">
    <source>
        <dbReference type="ARBA" id="ARBA00023123"/>
    </source>
</evidence>
<comment type="caution">
    <text evidence="15">The sequence shown here is derived from an EMBL/GenBank/DDBJ whole genome shotgun (WGS) entry which is preliminary data.</text>
</comment>
<dbReference type="SMART" id="SM00295">
    <property type="entry name" value="B41"/>
    <property type="match status" value="1"/>
</dbReference>
<dbReference type="PANTHER" id="PTHR46049:SF3">
    <property type="entry name" value="MYOSIN VIIA"/>
    <property type="match status" value="1"/>
</dbReference>
<evidence type="ECO:0000256" key="10">
    <source>
        <dbReference type="SAM" id="MobiDB-lite"/>
    </source>
</evidence>
<dbReference type="Pfam" id="PF00373">
    <property type="entry name" value="FERM_M"/>
    <property type="match status" value="1"/>
</dbReference>
<feature type="domain" description="Myosin motor" evidence="14">
    <location>
        <begin position="69"/>
        <end position="766"/>
    </location>
</feature>
<evidence type="ECO:0000256" key="9">
    <source>
        <dbReference type="PROSITE-ProRule" id="PRU00782"/>
    </source>
</evidence>
<dbReference type="Gene3D" id="6.20.240.20">
    <property type="match status" value="1"/>
</dbReference>
<feature type="domain" description="PH" evidence="11">
    <location>
        <begin position="1256"/>
        <end position="1360"/>
    </location>
</feature>
<dbReference type="PRINTS" id="PR00193">
    <property type="entry name" value="MYOSINHEAVY"/>
</dbReference>
<dbReference type="Gene3D" id="2.30.29.30">
    <property type="entry name" value="Pleckstrin-homology domain (PH domain)/Phosphotyrosine-binding domain (PTB)"/>
    <property type="match status" value="4"/>
</dbReference>
<dbReference type="EMBL" id="JAKMXF010000044">
    <property type="protein sequence ID" value="KAI6660092.1"/>
    <property type="molecule type" value="Genomic_DNA"/>
</dbReference>
<dbReference type="Pfam" id="PF00063">
    <property type="entry name" value="Myosin_head"/>
    <property type="match status" value="1"/>
</dbReference>
<dbReference type="PANTHER" id="PTHR46049">
    <property type="entry name" value="AGAP003327-PA"/>
    <property type="match status" value="1"/>
</dbReference>
<dbReference type="FunFam" id="3.40.850.10:FF:000008">
    <property type="entry name" value="Putative unconventional myosin-IXa"/>
    <property type="match status" value="1"/>
</dbReference>
<gene>
    <name evidence="15" type="ORF">LOD99_14433</name>
</gene>
<evidence type="ECO:0000259" key="13">
    <source>
        <dbReference type="PROSITE" id="PS51016"/>
    </source>
</evidence>
<feature type="region of interest" description="Disordered" evidence="10">
    <location>
        <begin position="909"/>
        <end position="960"/>
    </location>
</feature>
<dbReference type="Gene3D" id="1.20.80.10">
    <property type="match status" value="1"/>
</dbReference>
<dbReference type="FunFam" id="1.10.10.820:FF:000001">
    <property type="entry name" value="Myosin heavy chain"/>
    <property type="match status" value="1"/>
</dbReference>
<dbReference type="InterPro" id="IPR000857">
    <property type="entry name" value="MyTH4_dom"/>
</dbReference>
<dbReference type="InterPro" id="IPR051724">
    <property type="entry name" value="Actin_motor_Myosin"/>
</dbReference>
<dbReference type="Gene3D" id="1.20.58.530">
    <property type="match status" value="1"/>
</dbReference>
<comment type="similarity">
    <text evidence="2 9">Belongs to the TRAFAC class myosin-kinesin ATPase superfamily. Myosin family.</text>
</comment>
<dbReference type="InterPro" id="IPR036961">
    <property type="entry name" value="Kinesin_motor_dom_sf"/>
</dbReference>
<dbReference type="InterPro" id="IPR035963">
    <property type="entry name" value="FERM_2"/>
</dbReference>
<evidence type="ECO:0000256" key="3">
    <source>
        <dbReference type="ARBA" id="ARBA00022490"/>
    </source>
</evidence>
<dbReference type="InterPro" id="IPR000048">
    <property type="entry name" value="IQ_motif_EF-hand-BS"/>
</dbReference>
<feature type="binding site" evidence="9">
    <location>
        <begin position="163"/>
        <end position="170"/>
    </location>
    <ligand>
        <name>ATP</name>
        <dbReference type="ChEBI" id="CHEBI:30616"/>
    </ligand>
</feature>
<dbReference type="GO" id="GO:0005524">
    <property type="term" value="F:ATP binding"/>
    <property type="evidence" value="ECO:0007669"/>
    <property type="project" value="UniProtKB-UniRule"/>
</dbReference>
<dbReference type="PROSITE" id="PS50057">
    <property type="entry name" value="FERM_3"/>
    <property type="match status" value="1"/>
</dbReference>
<dbReference type="SMART" id="SM00015">
    <property type="entry name" value="IQ"/>
    <property type="match status" value="2"/>
</dbReference>
<dbReference type="Gene3D" id="1.20.120.720">
    <property type="entry name" value="Myosin VI head, motor domain, U50 subdomain"/>
    <property type="match status" value="1"/>
</dbReference>
<keyword evidence="8 9" id="KW-0009">Actin-binding</keyword>
<dbReference type="SMART" id="SM00233">
    <property type="entry name" value="PH"/>
    <property type="match status" value="2"/>
</dbReference>
<dbReference type="SUPFAM" id="SSF50729">
    <property type="entry name" value="PH domain-like"/>
    <property type="match status" value="4"/>
</dbReference>
<dbReference type="InterPro" id="IPR019748">
    <property type="entry name" value="FERM_central"/>
</dbReference>
<evidence type="ECO:0000259" key="14">
    <source>
        <dbReference type="PROSITE" id="PS51456"/>
    </source>
</evidence>
<dbReference type="Pfam" id="PF00169">
    <property type="entry name" value="PH"/>
    <property type="match status" value="2"/>
</dbReference>
<feature type="domain" description="FERM" evidence="12">
    <location>
        <begin position="1565"/>
        <end position="1900"/>
    </location>
</feature>
<evidence type="ECO:0000313" key="15">
    <source>
        <dbReference type="EMBL" id="KAI6660092.1"/>
    </source>
</evidence>
<dbReference type="Gene3D" id="1.25.40.530">
    <property type="entry name" value="MyTH4 domain"/>
    <property type="match status" value="1"/>
</dbReference>
<dbReference type="PROSITE" id="PS51456">
    <property type="entry name" value="MYOSIN_MOTOR"/>
    <property type="match status" value="1"/>
</dbReference>
<dbReference type="InterPro" id="IPR001609">
    <property type="entry name" value="Myosin_head_motor_dom-like"/>
</dbReference>
<evidence type="ECO:0000256" key="4">
    <source>
        <dbReference type="ARBA" id="ARBA00022741"/>
    </source>
</evidence>
<keyword evidence="7 9" id="KW-0505">Motor protein</keyword>
<dbReference type="SMART" id="SM00139">
    <property type="entry name" value="MyTH4"/>
    <property type="match status" value="1"/>
</dbReference>
<dbReference type="InterPro" id="IPR014352">
    <property type="entry name" value="FERM/acyl-CoA-bd_prot_sf"/>
</dbReference>
<keyword evidence="3" id="KW-0963">Cytoplasm</keyword>
<dbReference type="Pfam" id="PF00612">
    <property type="entry name" value="IQ"/>
    <property type="match status" value="1"/>
</dbReference>
<dbReference type="Proteomes" id="UP001165289">
    <property type="component" value="Unassembled WGS sequence"/>
</dbReference>
<feature type="domain" description="MyTH4" evidence="13">
    <location>
        <begin position="1401"/>
        <end position="1560"/>
    </location>
</feature>
<dbReference type="PROSITE" id="PS51016">
    <property type="entry name" value="MYTH4"/>
    <property type="match status" value="1"/>
</dbReference>
<name>A0AAV7KFG5_9METZ</name>
<feature type="compositionally biased region" description="Pro residues" evidence="10">
    <location>
        <begin position="922"/>
        <end position="935"/>
    </location>
</feature>
<organism evidence="15 16">
    <name type="scientific">Oopsacas minuta</name>
    <dbReference type="NCBI Taxonomy" id="111878"/>
    <lineage>
        <taxon>Eukaryota</taxon>
        <taxon>Metazoa</taxon>
        <taxon>Porifera</taxon>
        <taxon>Hexactinellida</taxon>
        <taxon>Hexasterophora</taxon>
        <taxon>Lyssacinosida</taxon>
        <taxon>Leucopsacidae</taxon>
        <taxon>Oopsacas</taxon>
    </lineage>
</organism>